<dbReference type="Proteomes" id="UP000865968">
    <property type="component" value="Unassembled WGS sequence"/>
</dbReference>
<organism evidence="1 2">
    <name type="scientific">Morganella morganii</name>
    <name type="common">Proteus morganii</name>
    <dbReference type="NCBI Taxonomy" id="582"/>
    <lineage>
        <taxon>Bacteria</taxon>
        <taxon>Pseudomonadati</taxon>
        <taxon>Pseudomonadota</taxon>
        <taxon>Gammaproteobacteria</taxon>
        <taxon>Enterobacterales</taxon>
        <taxon>Morganellaceae</taxon>
        <taxon>Morganella</taxon>
    </lineage>
</organism>
<evidence type="ECO:0000313" key="2">
    <source>
        <dbReference type="Proteomes" id="UP000865968"/>
    </source>
</evidence>
<evidence type="ECO:0000313" key="1">
    <source>
        <dbReference type="EMBL" id="HAT3809954.1"/>
    </source>
</evidence>
<protein>
    <submittedName>
        <fullName evidence="1">Uncharacterized protein</fullName>
    </submittedName>
</protein>
<reference evidence="1" key="1">
    <citation type="journal article" date="2018" name="Genome Biol.">
        <title>SKESA: strategic k-mer extension for scrupulous assemblies.</title>
        <authorList>
            <person name="Souvorov A."/>
            <person name="Agarwala R."/>
            <person name="Lipman D.J."/>
        </authorList>
    </citation>
    <scope>NUCLEOTIDE SEQUENCE</scope>
    <source>
        <strain evidence="1">Morganella morganii ARLG-3209</strain>
    </source>
</reference>
<dbReference type="RefSeq" id="WP_349467320.1">
    <property type="nucleotide sequence ID" value="NZ_JBEEWI010000010.1"/>
</dbReference>
<accession>A0AAN5MIB1</accession>
<sequence>MELNGIVQQRLGEKSVNQITEKDRGAFQMTADKCIAVANSDETIFAGCREQKEYNIMTACGALLAQTLVKREYYTEGLTGDCIKKLNITSTVEISDRREQGVPGSYAISRWSDLEGLEYSAQELYDMLSSELYEQKVSPEMLEKIRTVMEMAEKGSDSKSLRGTEFAEIVEDYGDKIKNAVISEILIAHDINEAEHGPVLEGTDIIQLELMKDISFHSLNDY</sequence>
<comment type="caution">
    <text evidence="1">The sequence shown here is derived from an EMBL/GenBank/DDBJ whole genome shotgun (WGS) entry which is preliminary data.</text>
</comment>
<reference evidence="1" key="2">
    <citation type="submission" date="2020-10" db="EMBL/GenBank/DDBJ databases">
        <authorList>
            <consortium name="NCBI Pathogen Detection Project"/>
        </authorList>
    </citation>
    <scope>NUCLEOTIDE SEQUENCE</scope>
    <source>
        <strain evidence="1">Morganella morganii ARLG-3209</strain>
    </source>
</reference>
<name>A0AAN5MIB1_MORMO</name>
<gene>
    <name evidence="1" type="ORF">I8608_002834</name>
</gene>
<dbReference type="EMBL" id="DACSWI010000009">
    <property type="protein sequence ID" value="HAT3809954.1"/>
    <property type="molecule type" value="Genomic_DNA"/>
</dbReference>
<dbReference type="AlphaFoldDB" id="A0AAN5MIB1"/>
<proteinExistence type="predicted"/>